<dbReference type="PANTHER" id="PTHR47926">
    <property type="entry name" value="PENTATRICOPEPTIDE REPEAT-CONTAINING PROTEIN"/>
    <property type="match status" value="1"/>
</dbReference>
<evidence type="ECO:0000259" key="5">
    <source>
        <dbReference type="Pfam" id="PF00889"/>
    </source>
</evidence>
<dbReference type="Gene3D" id="3.30.479.20">
    <property type="entry name" value="Elongation factor Ts, dimerisation domain"/>
    <property type="match status" value="1"/>
</dbReference>
<dbReference type="GO" id="GO:0003723">
    <property type="term" value="F:RNA binding"/>
    <property type="evidence" value="ECO:0007669"/>
    <property type="project" value="InterPro"/>
</dbReference>
<feature type="domain" description="Translation elongation factor EFTs/EF1B dimerisation" evidence="5">
    <location>
        <begin position="331"/>
        <end position="404"/>
    </location>
</feature>
<dbReference type="GO" id="GO:0003746">
    <property type="term" value="F:translation elongation factor activity"/>
    <property type="evidence" value="ECO:0007669"/>
    <property type="project" value="InterPro"/>
</dbReference>
<dbReference type="InterPro" id="IPR014039">
    <property type="entry name" value="Transl_elong_EFTs/EF1B_dimer"/>
</dbReference>
<dbReference type="Gene3D" id="1.25.40.10">
    <property type="entry name" value="Tetratricopeptide repeat domain"/>
    <property type="match status" value="1"/>
</dbReference>
<dbReference type="Pfam" id="PF13041">
    <property type="entry name" value="PPR_2"/>
    <property type="match status" value="1"/>
</dbReference>
<proteinExistence type="predicted"/>
<dbReference type="AlphaFoldDB" id="B8B9V6"/>
<dbReference type="InterPro" id="IPR046848">
    <property type="entry name" value="E_motif"/>
</dbReference>
<dbReference type="InterPro" id="IPR002885">
    <property type="entry name" value="PPR_rpt"/>
</dbReference>
<evidence type="ECO:0000256" key="3">
    <source>
        <dbReference type="PROSITE-ProRule" id="PRU00708"/>
    </source>
</evidence>
<dbReference type="InterPro" id="IPR046960">
    <property type="entry name" value="PPR_At4g14850-like_plant"/>
</dbReference>
<dbReference type="Pfam" id="PF01535">
    <property type="entry name" value="PPR"/>
    <property type="match status" value="2"/>
</dbReference>
<name>B8B9V6_ORYSI</name>
<evidence type="ECO:0000256" key="2">
    <source>
        <dbReference type="ARBA" id="ARBA00022946"/>
    </source>
</evidence>
<dbReference type="NCBIfam" id="TIGR00756">
    <property type="entry name" value="PPR"/>
    <property type="match status" value="1"/>
</dbReference>
<dbReference type="InterPro" id="IPR036402">
    <property type="entry name" value="EF-Ts_dimer_sf"/>
</dbReference>
<dbReference type="Gramene" id="BGIOSGA028490-TA">
    <property type="protein sequence ID" value="BGIOSGA028490-PA"/>
    <property type="gene ID" value="BGIOSGA028490"/>
</dbReference>
<feature type="repeat" description="PPR" evidence="3">
    <location>
        <begin position="50"/>
        <end position="84"/>
    </location>
</feature>
<sequence length="434" mass="47659">MFHGQQFHAWIIKAGVDNDPHVSNALIDMYAKCGFIKEGRMLFESTCGEDVICWNSMITTYAQHGHAEEALQVFRLMGEAEVEPNYVTFVGVLSACAHAGFVGEGLNHFNSMKSNYDIEPGIEHYASVVNLFGRSGKLHAAKEFIERMPIKPAAAVWRSLLSACHLFGNAEIGRYAAEMALLADPTDSGPYVLLSNIYASKGLWADVHNLRQQMDSSGTVKETGCSWIEVTKEVHTFITNWQITIKPEEVSSGGDSTDQKLEGSARCVFNLCPDNEIHLLGAQQISTMVLQEDIVACFNINMAQVLCSRGDGNWYFYLWCLGGVFRFGRLGRLAGLITLEAEDSNAPLDALKRVGKSIAMHIVATKPLFLLKELVSASAVENERGILRTQAESSGKSQMAMEKMSVLNDLSKEVGEGVQRPDEYTGSEATARAA</sequence>
<dbReference type="Proteomes" id="UP000007015">
    <property type="component" value="Chromosome 8"/>
</dbReference>
<dbReference type="PANTHER" id="PTHR47926:SF527">
    <property type="entry name" value="PENTATRICOPEPTIDE REPEAT-CONTAINING PROTEIN"/>
    <property type="match status" value="1"/>
</dbReference>
<keyword evidence="1" id="KW-0677">Repeat</keyword>
<gene>
    <name evidence="6" type="ORF">OsI_28874</name>
</gene>
<reference evidence="6 7" key="1">
    <citation type="journal article" date="2005" name="PLoS Biol.">
        <title>The genomes of Oryza sativa: a history of duplications.</title>
        <authorList>
            <person name="Yu J."/>
            <person name="Wang J."/>
            <person name="Lin W."/>
            <person name="Li S."/>
            <person name="Li H."/>
            <person name="Zhou J."/>
            <person name="Ni P."/>
            <person name="Dong W."/>
            <person name="Hu S."/>
            <person name="Zeng C."/>
            <person name="Zhang J."/>
            <person name="Zhang Y."/>
            <person name="Li R."/>
            <person name="Xu Z."/>
            <person name="Li S."/>
            <person name="Li X."/>
            <person name="Zheng H."/>
            <person name="Cong L."/>
            <person name="Lin L."/>
            <person name="Yin J."/>
            <person name="Geng J."/>
            <person name="Li G."/>
            <person name="Shi J."/>
            <person name="Liu J."/>
            <person name="Lv H."/>
            <person name="Li J."/>
            <person name="Wang J."/>
            <person name="Deng Y."/>
            <person name="Ran L."/>
            <person name="Shi X."/>
            <person name="Wang X."/>
            <person name="Wu Q."/>
            <person name="Li C."/>
            <person name="Ren X."/>
            <person name="Wang J."/>
            <person name="Wang X."/>
            <person name="Li D."/>
            <person name="Liu D."/>
            <person name="Zhang X."/>
            <person name="Ji Z."/>
            <person name="Zhao W."/>
            <person name="Sun Y."/>
            <person name="Zhang Z."/>
            <person name="Bao J."/>
            <person name="Han Y."/>
            <person name="Dong L."/>
            <person name="Ji J."/>
            <person name="Chen P."/>
            <person name="Wu S."/>
            <person name="Liu J."/>
            <person name="Xiao Y."/>
            <person name="Bu D."/>
            <person name="Tan J."/>
            <person name="Yang L."/>
            <person name="Ye C."/>
            <person name="Zhang J."/>
            <person name="Xu J."/>
            <person name="Zhou Y."/>
            <person name="Yu Y."/>
            <person name="Zhang B."/>
            <person name="Zhuang S."/>
            <person name="Wei H."/>
            <person name="Liu B."/>
            <person name="Lei M."/>
            <person name="Yu H."/>
            <person name="Li Y."/>
            <person name="Xu H."/>
            <person name="Wei S."/>
            <person name="He X."/>
            <person name="Fang L."/>
            <person name="Zhang Z."/>
            <person name="Zhang Y."/>
            <person name="Huang X."/>
            <person name="Su Z."/>
            <person name="Tong W."/>
            <person name="Li J."/>
            <person name="Tong Z."/>
            <person name="Li S."/>
            <person name="Ye J."/>
            <person name="Wang L."/>
            <person name="Fang L."/>
            <person name="Lei T."/>
            <person name="Chen C."/>
            <person name="Chen H."/>
            <person name="Xu Z."/>
            <person name="Li H."/>
            <person name="Huang H."/>
            <person name="Zhang F."/>
            <person name="Xu H."/>
            <person name="Li N."/>
            <person name="Zhao C."/>
            <person name="Li S."/>
            <person name="Dong L."/>
            <person name="Huang Y."/>
            <person name="Li L."/>
            <person name="Xi Y."/>
            <person name="Qi Q."/>
            <person name="Li W."/>
            <person name="Zhang B."/>
            <person name="Hu W."/>
            <person name="Zhang Y."/>
            <person name="Tian X."/>
            <person name="Jiao Y."/>
            <person name="Liang X."/>
            <person name="Jin J."/>
            <person name="Gao L."/>
            <person name="Zheng W."/>
            <person name="Hao B."/>
            <person name="Liu S."/>
            <person name="Wang W."/>
            <person name="Yuan L."/>
            <person name="Cao M."/>
            <person name="McDermott J."/>
            <person name="Samudrala R."/>
            <person name="Wang J."/>
            <person name="Wong G.K."/>
            <person name="Yang H."/>
        </authorList>
    </citation>
    <scope>NUCLEOTIDE SEQUENCE [LARGE SCALE GENOMIC DNA]</scope>
    <source>
        <strain evidence="7">cv. 93-11</strain>
    </source>
</reference>
<dbReference type="Pfam" id="PF00889">
    <property type="entry name" value="EF_TS"/>
    <property type="match status" value="1"/>
</dbReference>
<dbReference type="SUPFAM" id="SSF54713">
    <property type="entry name" value="Elongation factor Ts (EF-Ts), dimerisation domain"/>
    <property type="match status" value="1"/>
</dbReference>
<protein>
    <recommendedName>
        <fullName evidence="5">Translation elongation factor EFTs/EF1B dimerisation domain-containing protein</fullName>
    </recommendedName>
</protein>
<feature type="region of interest" description="Disordered" evidence="4">
    <location>
        <begin position="412"/>
        <end position="434"/>
    </location>
</feature>
<evidence type="ECO:0000313" key="6">
    <source>
        <dbReference type="EMBL" id="EEC83414.1"/>
    </source>
</evidence>
<dbReference type="InterPro" id="IPR011990">
    <property type="entry name" value="TPR-like_helical_dom_sf"/>
</dbReference>
<evidence type="ECO:0000256" key="1">
    <source>
        <dbReference type="ARBA" id="ARBA00022737"/>
    </source>
</evidence>
<organism evidence="6 7">
    <name type="scientific">Oryza sativa subsp. indica</name>
    <name type="common">Rice</name>
    <dbReference type="NCBI Taxonomy" id="39946"/>
    <lineage>
        <taxon>Eukaryota</taxon>
        <taxon>Viridiplantae</taxon>
        <taxon>Streptophyta</taxon>
        <taxon>Embryophyta</taxon>
        <taxon>Tracheophyta</taxon>
        <taxon>Spermatophyta</taxon>
        <taxon>Magnoliopsida</taxon>
        <taxon>Liliopsida</taxon>
        <taxon>Poales</taxon>
        <taxon>Poaceae</taxon>
        <taxon>BOP clade</taxon>
        <taxon>Oryzoideae</taxon>
        <taxon>Oryzeae</taxon>
        <taxon>Oryzinae</taxon>
        <taxon>Oryza</taxon>
        <taxon>Oryza sativa</taxon>
    </lineage>
</organism>
<accession>B8B9V6</accession>
<dbReference type="Pfam" id="PF20431">
    <property type="entry name" value="E_motif"/>
    <property type="match status" value="1"/>
</dbReference>
<feature type="compositionally biased region" description="Basic and acidic residues" evidence="4">
    <location>
        <begin position="412"/>
        <end position="423"/>
    </location>
</feature>
<dbReference type="FunFam" id="1.25.40.10:FF:001079">
    <property type="entry name" value="Pentatricopeptide repeat-containing protein At2g17210"/>
    <property type="match status" value="1"/>
</dbReference>
<dbReference type="HOGENOM" id="CLU_632213_0_0_1"/>
<evidence type="ECO:0000256" key="4">
    <source>
        <dbReference type="SAM" id="MobiDB-lite"/>
    </source>
</evidence>
<dbReference type="GO" id="GO:0009451">
    <property type="term" value="P:RNA modification"/>
    <property type="evidence" value="ECO:0007669"/>
    <property type="project" value="InterPro"/>
</dbReference>
<dbReference type="PROSITE" id="PS51375">
    <property type="entry name" value="PPR"/>
    <property type="match status" value="1"/>
</dbReference>
<dbReference type="STRING" id="39946.B8B9V6"/>
<dbReference type="EMBL" id="CM000133">
    <property type="protein sequence ID" value="EEC83414.1"/>
    <property type="molecule type" value="Genomic_DNA"/>
</dbReference>
<keyword evidence="7" id="KW-1185">Reference proteome</keyword>
<evidence type="ECO:0000313" key="7">
    <source>
        <dbReference type="Proteomes" id="UP000007015"/>
    </source>
</evidence>
<keyword evidence="2" id="KW-0809">Transit peptide</keyword>